<evidence type="ECO:0000313" key="2">
    <source>
        <dbReference type="Proteomes" id="UP000007488"/>
    </source>
</evidence>
<dbReference type="STRING" id="645991.Sgly_1298"/>
<dbReference type="AlphaFoldDB" id="F0SVA8"/>
<reference evidence="1 2" key="1">
    <citation type="journal article" date="2011" name="Stand. Genomic Sci.">
        <title>Complete genome sequence of Syntrophobotulus glycolicus type strain (FlGlyR).</title>
        <authorList>
            <person name="Han C."/>
            <person name="Mwirichia R."/>
            <person name="Chertkov O."/>
            <person name="Held B."/>
            <person name="Lapidus A."/>
            <person name="Nolan M."/>
            <person name="Lucas S."/>
            <person name="Hammon N."/>
            <person name="Deshpande S."/>
            <person name="Cheng J.F."/>
            <person name="Tapia R."/>
            <person name="Goodwin L."/>
            <person name="Pitluck S."/>
            <person name="Huntemann M."/>
            <person name="Liolios K."/>
            <person name="Ivanova N."/>
            <person name="Pagani I."/>
            <person name="Mavromatis K."/>
            <person name="Ovchinikova G."/>
            <person name="Pati A."/>
            <person name="Chen A."/>
            <person name="Palaniappan K."/>
            <person name="Land M."/>
            <person name="Hauser L."/>
            <person name="Brambilla E.M."/>
            <person name="Rohde M."/>
            <person name="Spring S."/>
            <person name="Sikorski J."/>
            <person name="Goker M."/>
            <person name="Woyke T."/>
            <person name="Bristow J."/>
            <person name="Eisen J.A."/>
            <person name="Markowitz V."/>
            <person name="Hugenholtz P."/>
            <person name="Kyrpides N.C."/>
            <person name="Klenk H.P."/>
            <person name="Detter J.C."/>
        </authorList>
    </citation>
    <scope>NUCLEOTIDE SEQUENCE [LARGE SCALE GENOMIC DNA]</scope>
    <source>
        <strain evidence="2">DSM 8271 / FlGlyR</strain>
    </source>
</reference>
<accession>F0SVA8</accession>
<organism evidence="1 2">
    <name type="scientific">Syntrophobotulus glycolicus (strain DSM 8271 / FlGlyR)</name>
    <dbReference type="NCBI Taxonomy" id="645991"/>
    <lineage>
        <taxon>Bacteria</taxon>
        <taxon>Bacillati</taxon>
        <taxon>Bacillota</taxon>
        <taxon>Clostridia</taxon>
        <taxon>Eubacteriales</taxon>
        <taxon>Desulfitobacteriaceae</taxon>
        <taxon>Syntrophobotulus</taxon>
    </lineage>
</organism>
<dbReference type="KEGG" id="sgy:Sgly_1298"/>
<sequence length="62" mass="7136">MINGPALTQIRTVLLEVILHSRLIRIAVIQESRHFLRYMVEIHMVIPLDRNGVPVIARDIHG</sequence>
<reference evidence="2" key="2">
    <citation type="submission" date="2011-02" db="EMBL/GenBank/DDBJ databases">
        <title>The complete genome of Syntrophobotulus glycolicus DSM 8271.</title>
        <authorList>
            <person name="Lucas S."/>
            <person name="Copeland A."/>
            <person name="Lapidus A."/>
            <person name="Bruce D."/>
            <person name="Goodwin L."/>
            <person name="Pitluck S."/>
            <person name="Kyrpides N."/>
            <person name="Mavromatis K."/>
            <person name="Pagani I."/>
            <person name="Ivanova N."/>
            <person name="Mikhailova N."/>
            <person name="Chertkov O."/>
            <person name="Held B."/>
            <person name="Detter J.C."/>
            <person name="Tapia R."/>
            <person name="Han C."/>
            <person name="Land M."/>
            <person name="Hauser L."/>
            <person name="Markowitz V."/>
            <person name="Cheng J.-F."/>
            <person name="Hugenholtz P."/>
            <person name="Woyke T."/>
            <person name="Wu D."/>
            <person name="Spring S."/>
            <person name="Schroeder M."/>
            <person name="Brambilla E."/>
            <person name="Klenk H.-P."/>
            <person name="Eisen J.A."/>
        </authorList>
    </citation>
    <scope>NUCLEOTIDE SEQUENCE [LARGE SCALE GENOMIC DNA]</scope>
    <source>
        <strain evidence="2">DSM 8271 / FlGlyR</strain>
    </source>
</reference>
<dbReference type="Proteomes" id="UP000007488">
    <property type="component" value="Chromosome"/>
</dbReference>
<proteinExistence type="predicted"/>
<dbReference type="EMBL" id="CP002547">
    <property type="protein sequence ID" value="ADY55608.1"/>
    <property type="molecule type" value="Genomic_DNA"/>
</dbReference>
<keyword evidence="2" id="KW-1185">Reference proteome</keyword>
<name>F0SVA8_SYNGF</name>
<protein>
    <submittedName>
        <fullName evidence="1">N-acetylglutamate synthase</fullName>
    </submittedName>
</protein>
<evidence type="ECO:0000313" key="1">
    <source>
        <dbReference type="EMBL" id="ADY55608.1"/>
    </source>
</evidence>
<gene>
    <name evidence="1" type="ordered locus">Sgly_1298</name>
</gene>
<dbReference type="HOGENOM" id="CLU_2902694_0_0_9"/>